<dbReference type="EMBL" id="MU150237">
    <property type="protein sequence ID" value="KAF9467406.1"/>
    <property type="molecule type" value="Genomic_DNA"/>
</dbReference>
<dbReference type="Proteomes" id="UP000807353">
    <property type="component" value="Unassembled WGS sequence"/>
</dbReference>
<dbReference type="Pfam" id="PF20415">
    <property type="entry name" value="DUF6699"/>
    <property type="match status" value="1"/>
</dbReference>
<dbReference type="InterPro" id="IPR046522">
    <property type="entry name" value="DUF6699"/>
</dbReference>
<accession>A0A9P6CIB0</accession>
<reference evidence="2" key="1">
    <citation type="submission" date="2020-11" db="EMBL/GenBank/DDBJ databases">
        <authorList>
            <consortium name="DOE Joint Genome Institute"/>
            <person name="Ahrendt S."/>
            <person name="Riley R."/>
            <person name="Andreopoulos W."/>
            <person name="Labutti K."/>
            <person name="Pangilinan J."/>
            <person name="Ruiz-Duenas F.J."/>
            <person name="Barrasa J.M."/>
            <person name="Sanchez-Garcia M."/>
            <person name="Camarero S."/>
            <person name="Miyauchi S."/>
            <person name="Serrano A."/>
            <person name="Linde D."/>
            <person name="Babiker R."/>
            <person name="Drula E."/>
            <person name="Ayuso-Fernandez I."/>
            <person name="Pacheco R."/>
            <person name="Padilla G."/>
            <person name="Ferreira P."/>
            <person name="Barriuso J."/>
            <person name="Kellner H."/>
            <person name="Castanera R."/>
            <person name="Alfaro M."/>
            <person name="Ramirez L."/>
            <person name="Pisabarro A.G."/>
            <person name="Kuo A."/>
            <person name="Tritt A."/>
            <person name="Lipzen A."/>
            <person name="He G."/>
            <person name="Yan M."/>
            <person name="Ng V."/>
            <person name="Cullen D."/>
            <person name="Martin F."/>
            <person name="Rosso M.-N."/>
            <person name="Henrissat B."/>
            <person name="Hibbett D."/>
            <person name="Martinez A.T."/>
            <person name="Grigoriev I.V."/>
        </authorList>
    </citation>
    <scope>NUCLEOTIDE SEQUENCE</scope>
    <source>
        <strain evidence="2">CBS 247.69</strain>
    </source>
</reference>
<feature type="domain" description="DUF6699" evidence="1">
    <location>
        <begin position="67"/>
        <end position="192"/>
    </location>
</feature>
<dbReference type="OrthoDB" id="21474at2759"/>
<keyword evidence="3" id="KW-1185">Reference proteome</keyword>
<dbReference type="AlphaFoldDB" id="A0A9P6CIB0"/>
<comment type="caution">
    <text evidence="2">The sequence shown here is derived from an EMBL/GenBank/DDBJ whole genome shotgun (WGS) entry which is preliminary data.</text>
</comment>
<evidence type="ECO:0000313" key="2">
    <source>
        <dbReference type="EMBL" id="KAF9467406.1"/>
    </source>
</evidence>
<protein>
    <recommendedName>
        <fullName evidence="1">DUF6699 domain-containing protein</fullName>
    </recommendedName>
</protein>
<name>A0A9P6CIB0_9AGAR</name>
<evidence type="ECO:0000313" key="3">
    <source>
        <dbReference type="Proteomes" id="UP000807353"/>
    </source>
</evidence>
<sequence length="216" mass="24854">MNGPWANPWQPNYYPQGNPNGYVPFQPFVPPPQPYWNRAYAPPDPANYRSKKYPDLNPILAADTTLLRFDVKKKPRTEILASTYYSSRHSPALSKGVKHLRLISKSFPWTIDIVSQGPITCEAVWDALFTGLQEFIADSEWGFIIDDKKKREAVEKAAKKRIEGEQITDKRLRRIDYLGEGTFFKGLEQDQDYHKLRLLPAEQGCPETWIVKLGTQ</sequence>
<organism evidence="2 3">
    <name type="scientific">Collybia nuda</name>
    <dbReference type="NCBI Taxonomy" id="64659"/>
    <lineage>
        <taxon>Eukaryota</taxon>
        <taxon>Fungi</taxon>
        <taxon>Dikarya</taxon>
        <taxon>Basidiomycota</taxon>
        <taxon>Agaricomycotina</taxon>
        <taxon>Agaricomycetes</taxon>
        <taxon>Agaricomycetidae</taxon>
        <taxon>Agaricales</taxon>
        <taxon>Tricholomatineae</taxon>
        <taxon>Clitocybaceae</taxon>
        <taxon>Collybia</taxon>
    </lineage>
</organism>
<gene>
    <name evidence="2" type="ORF">BDZ94DRAFT_1305480</name>
</gene>
<evidence type="ECO:0000259" key="1">
    <source>
        <dbReference type="Pfam" id="PF20415"/>
    </source>
</evidence>
<proteinExistence type="predicted"/>